<organism evidence="3 4">
    <name type="scientific">Tautonia plasticadhaerens</name>
    <dbReference type="NCBI Taxonomy" id="2527974"/>
    <lineage>
        <taxon>Bacteria</taxon>
        <taxon>Pseudomonadati</taxon>
        <taxon>Planctomycetota</taxon>
        <taxon>Planctomycetia</taxon>
        <taxon>Isosphaerales</taxon>
        <taxon>Isosphaeraceae</taxon>
        <taxon>Tautonia</taxon>
    </lineage>
</organism>
<gene>
    <name evidence="3" type="ORF">ElP_45860</name>
</gene>
<comment type="subcellular location">
    <subcellularLocation>
        <location evidence="1">Bacterial microcompartment</location>
    </subcellularLocation>
</comment>
<dbReference type="EMBL" id="CP036426">
    <property type="protein sequence ID" value="QDV36657.1"/>
    <property type="molecule type" value="Genomic_DNA"/>
</dbReference>
<dbReference type="Proteomes" id="UP000317835">
    <property type="component" value="Chromosome"/>
</dbReference>
<dbReference type="GO" id="GO:0031469">
    <property type="term" value="C:bacterial microcompartment"/>
    <property type="evidence" value="ECO:0007669"/>
    <property type="project" value="UniProtKB-SubCell"/>
</dbReference>
<keyword evidence="2" id="KW-1283">Bacterial microcompartment</keyword>
<sequence length="45" mass="4624">MFDELGAGPGAIIGISEGREAANPFGKAKTPVDAYCACLLDQLNV</sequence>
<accession>A0A518H706</accession>
<keyword evidence="4" id="KW-1185">Reference proteome</keyword>
<dbReference type="Gene3D" id="2.40.50.220">
    <property type="entry name" value="EutN/Ccml"/>
    <property type="match status" value="1"/>
</dbReference>
<evidence type="ECO:0000256" key="1">
    <source>
        <dbReference type="ARBA" id="ARBA00024322"/>
    </source>
</evidence>
<dbReference type="AlphaFoldDB" id="A0A518H706"/>
<dbReference type="KEGG" id="tpla:ElP_45860"/>
<dbReference type="InterPro" id="IPR036677">
    <property type="entry name" value="EutN_CcmL_sf"/>
</dbReference>
<proteinExistence type="predicted"/>
<evidence type="ECO:0000313" key="3">
    <source>
        <dbReference type="EMBL" id="QDV36657.1"/>
    </source>
</evidence>
<dbReference type="InterPro" id="IPR004992">
    <property type="entry name" value="EutN_CcmL"/>
</dbReference>
<dbReference type="Pfam" id="PF03319">
    <property type="entry name" value="EutN_CcmL"/>
    <property type="match status" value="1"/>
</dbReference>
<dbReference type="SUPFAM" id="SSF159133">
    <property type="entry name" value="EutN/CcmL-like"/>
    <property type="match status" value="1"/>
</dbReference>
<dbReference type="PROSITE" id="PS51932">
    <property type="entry name" value="BMV"/>
    <property type="match status" value="1"/>
</dbReference>
<name>A0A518H706_9BACT</name>
<protein>
    <submittedName>
        <fullName evidence="3">Uncharacterized protein</fullName>
    </submittedName>
</protein>
<evidence type="ECO:0000256" key="2">
    <source>
        <dbReference type="ARBA" id="ARBA00024446"/>
    </source>
</evidence>
<reference evidence="3 4" key="1">
    <citation type="submission" date="2019-02" db="EMBL/GenBank/DDBJ databases">
        <title>Deep-cultivation of Planctomycetes and their phenomic and genomic characterization uncovers novel biology.</title>
        <authorList>
            <person name="Wiegand S."/>
            <person name="Jogler M."/>
            <person name="Boedeker C."/>
            <person name="Pinto D."/>
            <person name="Vollmers J."/>
            <person name="Rivas-Marin E."/>
            <person name="Kohn T."/>
            <person name="Peeters S.H."/>
            <person name="Heuer A."/>
            <person name="Rast P."/>
            <person name="Oberbeckmann S."/>
            <person name="Bunk B."/>
            <person name="Jeske O."/>
            <person name="Meyerdierks A."/>
            <person name="Storesund J.E."/>
            <person name="Kallscheuer N."/>
            <person name="Luecker S."/>
            <person name="Lage O.M."/>
            <person name="Pohl T."/>
            <person name="Merkel B.J."/>
            <person name="Hornburger P."/>
            <person name="Mueller R.-W."/>
            <person name="Bruemmer F."/>
            <person name="Labrenz M."/>
            <person name="Spormann A.M."/>
            <person name="Op den Camp H."/>
            <person name="Overmann J."/>
            <person name="Amann R."/>
            <person name="Jetten M.S.M."/>
            <person name="Mascher T."/>
            <person name="Medema M.H."/>
            <person name="Devos D.P."/>
            <person name="Kaster A.-K."/>
            <person name="Ovreas L."/>
            <person name="Rohde M."/>
            <person name="Galperin M.Y."/>
            <person name="Jogler C."/>
        </authorList>
    </citation>
    <scope>NUCLEOTIDE SEQUENCE [LARGE SCALE GENOMIC DNA]</scope>
    <source>
        <strain evidence="3 4">ElP</strain>
    </source>
</reference>
<evidence type="ECO:0000313" key="4">
    <source>
        <dbReference type="Proteomes" id="UP000317835"/>
    </source>
</evidence>